<keyword evidence="8" id="KW-0999">Mitochondrion inner membrane</keyword>
<evidence type="ECO:0000256" key="7">
    <source>
        <dbReference type="ARBA" id="ARBA00023157"/>
    </source>
</evidence>
<keyword evidence="1 8" id="KW-0813">Transport</keyword>
<comment type="similarity">
    <text evidence="8">Belongs to the small Tim family.</text>
</comment>
<reference evidence="10" key="1">
    <citation type="submission" date="2020-04" db="EMBL/GenBank/DDBJ databases">
        <authorList>
            <person name="Alioto T."/>
            <person name="Alioto T."/>
            <person name="Gomez Garrido J."/>
        </authorList>
    </citation>
    <scope>NUCLEOTIDE SEQUENCE</scope>
    <source>
        <strain evidence="10">A484AB</strain>
    </source>
</reference>
<feature type="domain" description="Tim10-like" evidence="9">
    <location>
        <begin position="7"/>
        <end position="63"/>
    </location>
</feature>
<keyword evidence="6 8" id="KW-0496">Mitochondrion</keyword>
<keyword evidence="3" id="KW-0862">Zinc</keyword>
<dbReference type="SUPFAM" id="SSF144122">
    <property type="entry name" value="Tim10-like"/>
    <property type="match status" value="1"/>
</dbReference>
<dbReference type="InterPro" id="IPR050673">
    <property type="entry name" value="Mito_inner_translocase_sub"/>
</dbReference>
<evidence type="ECO:0000256" key="5">
    <source>
        <dbReference type="ARBA" id="ARBA00023010"/>
    </source>
</evidence>
<dbReference type="PANTHER" id="PTHR13172">
    <property type="entry name" value="MITOCHONDRIAL IMPORT INNER MEMBRANE TRANSLOCASE SUBUNIT TIM9B"/>
    <property type="match status" value="1"/>
</dbReference>
<evidence type="ECO:0000313" key="11">
    <source>
        <dbReference type="Proteomes" id="UP001152795"/>
    </source>
</evidence>
<dbReference type="InterPro" id="IPR035427">
    <property type="entry name" value="Tim10-like_dom_sf"/>
</dbReference>
<evidence type="ECO:0000256" key="3">
    <source>
        <dbReference type="ARBA" id="ARBA00022833"/>
    </source>
</evidence>
<accession>A0A7D9IDL9</accession>
<evidence type="ECO:0000256" key="2">
    <source>
        <dbReference type="ARBA" id="ARBA00022723"/>
    </source>
</evidence>
<keyword evidence="8" id="KW-0472">Membrane</keyword>
<dbReference type="Pfam" id="PF02953">
    <property type="entry name" value="zf-Tim10_DDP"/>
    <property type="match status" value="1"/>
</dbReference>
<proteinExistence type="inferred from homology"/>
<evidence type="ECO:0000256" key="6">
    <source>
        <dbReference type="ARBA" id="ARBA00023128"/>
    </source>
</evidence>
<sequence>MNNIELRNYKEFAMLYNKMVSECFKRCITTFNERSLSGDEHECVNECVNKMVNLNHRVMSVFMEIGPPADKEMGMGGSAASLPTR</sequence>
<protein>
    <recommendedName>
        <fullName evidence="8">Mitochondrial import inner membrane translocase subunit</fullName>
    </recommendedName>
</protein>
<comment type="domain">
    <text evidence="8">The twin CX3C motif contains 4 conserved Cys residues that form 2 disulfide bonds in the mitochondrial intermembrane space.</text>
</comment>
<evidence type="ECO:0000256" key="8">
    <source>
        <dbReference type="RuleBase" id="RU367043"/>
    </source>
</evidence>
<comment type="subunit">
    <text evidence="8">Heterohexamer.</text>
</comment>
<dbReference type="EMBL" id="CACRXK020005677">
    <property type="protein sequence ID" value="CAB4007026.1"/>
    <property type="molecule type" value="Genomic_DNA"/>
</dbReference>
<evidence type="ECO:0000313" key="10">
    <source>
        <dbReference type="EMBL" id="CAB4007026.1"/>
    </source>
</evidence>
<dbReference type="GO" id="GO:0005743">
    <property type="term" value="C:mitochondrial inner membrane"/>
    <property type="evidence" value="ECO:0007669"/>
    <property type="project" value="UniProtKB-SubCell"/>
</dbReference>
<dbReference type="Proteomes" id="UP001152795">
    <property type="component" value="Unassembled WGS sequence"/>
</dbReference>
<keyword evidence="4 8" id="KW-0653">Protein transport</keyword>
<evidence type="ECO:0000259" key="9">
    <source>
        <dbReference type="Pfam" id="PF02953"/>
    </source>
</evidence>
<dbReference type="Gene3D" id="1.10.287.810">
    <property type="entry name" value="Mitochondrial import inner membrane translocase subunit tim13 like domains"/>
    <property type="match status" value="1"/>
</dbReference>
<dbReference type="OrthoDB" id="1551503at2759"/>
<name>A0A7D9IDL9_PARCT</name>
<keyword evidence="5 8" id="KW-0811">Translocation</keyword>
<keyword evidence="2" id="KW-0479">Metal-binding</keyword>
<comment type="caution">
    <text evidence="10">The sequence shown here is derived from an EMBL/GenBank/DDBJ whole genome shotgun (WGS) entry which is preliminary data.</text>
</comment>
<gene>
    <name evidence="10" type="ORF">PACLA_8A086108</name>
</gene>
<organism evidence="10 11">
    <name type="scientific">Paramuricea clavata</name>
    <name type="common">Red gorgonian</name>
    <name type="synonym">Violescent sea-whip</name>
    <dbReference type="NCBI Taxonomy" id="317549"/>
    <lineage>
        <taxon>Eukaryota</taxon>
        <taxon>Metazoa</taxon>
        <taxon>Cnidaria</taxon>
        <taxon>Anthozoa</taxon>
        <taxon>Octocorallia</taxon>
        <taxon>Malacalcyonacea</taxon>
        <taxon>Plexauridae</taxon>
        <taxon>Paramuricea</taxon>
    </lineage>
</organism>
<comment type="subcellular location">
    <subcellularLocation>
        <location evidence="8">Mitochondrion inner membrane</location>
        <topology evidence="8">Peripheral membrane protein</topology>
        <orientation evidence="8">Intermembrane side</orientation>
    </subcellularLocation>
</comment>
<keyword evidence="8" id="KW-0143">Chaperone</keyword>
<dbReference type="GO" id="GO:0046872">
    <property type="term" value="F:metal ion binding"/>
    <property type="evidence" value="ECO:0007669"/>
    <property type="project" value="UniProtKB-KW"/>
</dbReference>
<comment type="function">
    <text evidence="8">Mitochondrial intermembrane chaperone that participates in the import and insertion of some multi-pass transmembrane proteins into the mitochondrial inner membrane. Also required for the transfer of beta-barrel precursors from the TOM complex to the sorting and assembly machinery (SAM complex) of the outer membrane. Acts as a chaperone-like protein that protects the hydrophobic precursors from aggregation and guide them through the mitochondrial intermembrane space.</text>
</comment>
<evidence type="ECO:0000256" key="1">
    <source>
        <dbReference type="ARBA" id="ARBA00022448"/>
    </source>
</evidence>
<keyword evidence="11" id="KW-1185">Reference proteome</keyword>
<dbReference type="AlphaFoldDB" id="A0A7D9IDL9"/>
<keyword evidence="7 8" id="KW-1015">Disulfide bond</keyword>
<dbReference type="InterPro" id="IPR004217">
    <property type="entry name" value="Tim10-like"/>
</dbReference>
<dbReference type="GO" id="GO:0015031">
    <property type="term" value="P:protein transport"/>
    <property type="evidence" value="ECO:0007669"/>
    <property type="project" value="UniProtKB-KW"/>
</dbReference>
<evidence type="ECO:0000256" key="4">
    <source>
        <dbReference type="ARBA" id="ARBA00022927"/>
    </source>
</evidence>